<dbReference type="SUPFAM" id="SSF53850">
    <property type="entry name" value="Periplasmic binding protein-like II"/>
    <property type="match status" value="1"/>
</dbReference>
<proteinExistence type="inferred from homology"/>
<dbReference type="Pfam" id="PF00126">
    <property type="entry name" value="HTH_1"/>
    <property type="match status" value="1"/>
</dbReference>
<keyword evidence="4" id="KW-0804">Transcription</keyword>
<evidence type="ECO:0000256" key="1">
    <source>
        <dbReference type="ARBA" id="ARBA00009437"/>
    </source>
</evidence>
<dbReference type="Gene3D" id="1.10.10.10">
    <property type="entry name" value="Winged helix-like DNA-binding domain superfamily/Winged helix DNA-binding domain"/>
    <property type="match status" value="1"/>
</dbReference>
<dbReference type="Proteomes" id="UP000199048">
    <property type="component" value="Unassembled WGS sequence"/>
</dbReference>
<dbReference type="InterPro" id="IPR058163">
    <property type="entry name" value="LysR-type_TF_proteobact-type"/>
</dbReference>
<evidence type="ECO:0000256" key="3">
    <source>
        <dbReference type="ARBA" id="ARBA00023125"/>
    </source>
</evidence>
<sequence length="325" mass="35193">MKAPHPLRERLPQLGALRVFESAARHGSLTRAAEELHVTHGAVSKQIKNLEADLGEALFVRRNRGVFLTERGRALAARLQSIFGALEDALADFRTKGSAQPLVVSCEPTLCLKFLIPSLGAFQQDTGIEVRVLAAGGRIDVRRDHVDLAIRRNDFPIDGALHARVICDEAMGPVCAPEALAGFEAETGQFPLPALHTRSRPDAWTAWTRLNRPAIACTADRTYEHFYLAIEAALAGQGVALASIHMVERDVAARRLCSPHGFWPDGTQYVALSAHPIADDARATRFVDWLSARMNATLAAAMPSLGESQAAVAQPAKGRAIHGTR</sequence>
<dbReference type="AlphaFoldDB" id="A0A1I4HGE9"/>
<evidence type="ECO:0000256" key="4">
    <source>
        <dbReference type="ARBA" id="ARBA00023163"/>
    </source>
</evidence>
<comment type="similarity">
    <text evidence="1">Belongs to the LysR transcriptional regulatory family.</text>
</comment>
<keyword evidence="3" id="KW-0238">DNA-binding</keyword>
<dbReference type="EMBL" id="FOTK01000004">
    <property type="protein sequence ID" value="SFL41164.1"/>
    <property type="molecule type" value="Genomic_DNA"/>
</dbReference>
<dbReference type="PANTHER" id="PTHR30537">
    <property type="entry name" value="HTH-TYPE TRANSCRIPTIONAL REGULATOR"/>
    <property type="match status" value="1"/>
</dbReference>
<dbReference type="InterPro" id="IPR036390">
    <property type="entry name" value="WH_DNA-bd_sf"/>
</dbReference>
<dbReference type="GO" id="GO:0006351">
    <property type="term" value="P:DNA-templated transcription"/>
    <property type="evidence" value="ECO:0007669"/>
    <property type="project" value="TreeGrafter"/>
</dbReference>
<gene>
    <name evidence="6" type="ORF">SAMN05192568_1004227</name>
</gene>
<dbReference type="Gene3D" id="3.40.190.10">
    <property type="entry name" value="Periplasmic binding protein-like II"/>
    <property type="match status" value="2"/>
</dbReference>
<feature type="domain" description="HTH lysR-type" evidence="5">
    <location>
        <begin position="12"/>
        <end position="69"/>
    </location>
</feature>
<dbReference type="FunFam" id="1.10.10.10:FF:000038">
    <property type="entry name" value="Glycine cleavage system transcriptional activator"/>
    <property type="match status" value="1"/>
</dbReference>
<dbReference type="InterPro" id="IPR005119">
    <property type="entry name" value="LysR_subst-bd"/>
</dbReference>
<dbReference type="InterPro" id="IPR036388">
    <property type="entry name" value="WH-like_DNA-bd_sf"/>
</dbReference>
<dbReference type="PANTHER" id="PTHR30537:SF74">
    <property type="entry name" value="HTH-TYPE TRANSCRIPTIONAL REGULATOR TRPI"/>
    <property type="match status" value="1"/>
</dbReference>
<evidence type="ECO:0000259" key="5">
    <source>
        <dbReference type="PROSITE" id="PS50931"/>
    </source>
</evidence>
<dbReference type="Pfam" id="PF03466">
    <property type="entry name" value="LysR_substrate"/>
    <property type="match status" value="1"/>
</dbReference>
<dbReference type="SUPFAM" id="SSF46785">
    <property type="entry name" value="Winged helix' DNA-binding domain"/>
    <property type="match status" value="1"/>
</dbReference>
<name>A0A1I4HGE9_9HYPH</name>
<dbReference type="PRINTS" id="PR00039">
    <property type="entry name" value="HTHLYSR"/>
</dbReference>
<protein>
    <submittedName>
        <fullName evidence="6">Transcriptional regulator, LysR family</fullName>
    </submittedName>
</protein>
<evidence type="ECO:0000313" key="6">
    <source>
        <dbReference type="EMBL" id="SFL41164.1"/>
    </source>
</evidence>
<dbReference type="RefSeq" id="WP_092038212.1">
    <property type="nucleotide sequence ID" value="NZ_FOTK01000004.1"/>
</dbReference>
<dbReference type="PROSITE" id="PS50931">
    <property type="entry name" value="HTH_LYSR"/>
    <property type="match status" value="1"/>
</dbReference>
<organism evidence="6 7">
    <name type="scientific">Methylobacterium pseudosasicola</name>
    <dbReference type="NCBI Taxonomy" id="582667"/>
    <lineage>
        <taxon>Bacteria</taxon>
        <taxon>Pseudomonadati</taxon>
        <taxon>Pseudomonadota</taxon>
        <taxon>Alphaproteobacteria</taxon>
        <taxon>Hyphomicrobiales</taxon>
        <taxon>Methylobacteriaceae</taxon>
        <taxon>Methylobacterium</taxon>
    </lineage>
</organism>
<dbReference type="OrthoDB" id="9793571at2"/>
<accession>A0A1I4HGE9</accession>
<dbReference type="InterPro" id="IPR000847">
    <property type="entry name" value="LysR_HTH_N"/>
</dbReference>
<evidence type="ECO:0000313" key="7">
    <source>
        <dbReference type="Proteomes" id="UP000199048"/>
    </source>
</evidence>
<keyword evidence="7" id="KW-1185">Reference proteome</keyword>
<evidence type="ECO:0000256" key="2">
    <source>
        <dbReference type="ARBA" id="ARBA00023015"/>
    </source>
</evidence>
<dbReference type="GO" id="GO:0043565">
    <property type="term" value="F:sequence-specific DNA binding"/>
    <property type="evidence" value="ECO:0007669"/>
    <property type="project" value="TreeGrafter"/>
</dbReference>
<reference evidence="7" key="1">
    <citation type="submission" date="2016-10" db="EMBL/GenBank/DDBJ databases">
        <authorList>
            <person name="Varghese N."/>
            <person name="Submissions S."/>
        </authorList>
    </citation>
    <scope>NUCLEOTIDE SEQUENCE [LARGE SCALE GENOMIC DNA]</scope>
    <source>
        <strain evidence="7">BL36</strain>
    </source>
</reference>
<dbReference type="STRING" id="582667.SAMN05192568_1004227"/>
<dbReference type="GO" id="GO:0003700">
    <property type="term" value="F:DNA-binding transcription factor activity"/>
    <property type="evidence" value="ECO:0007669"/>
    <property type="project" value="InterPro"/>
</dbReference>
<keyword evidence="2" id="KW-0805">Transcription regulation</keyword>